<gene>
    <name evidence="1" type="ORF">F4162_05900</name>
</gene>
<organism evidence="1">
    <name type="scientific">Synechococcus sp. SB0676_bin_10</name>
    <dbReference type="NCBI Taxonomy" id="2604869"/>
    <lineage>
        <taxon>Bacteria</taxon>
        <taxon>Bacillati</taxon>
        <taxon>Cyanobacteriota</taxon>
        <taxon>Cyanophyceae</taxon>
        <taxon>Synechococcales</taxon>
        <taxon>Synechococcaceae</taxon>
        <taxon>Synechococcus</taxon>
    </lineage>
</organism>
<dbReference type="Gene3D" id="1.10.530.10">
    <property type="match status" value="1"/>
</dbReference>
<dbReference type="AlphaFoldDB" id="A0A6B1F6X5"/>
<dbReference type="InterPro" id="IPR023346">
    <property type="entry name" value="Lysozyme-like_dom_sf"/>
</dbReference>
<dbReference type="GO" id="GO:0016787">
    <property type="term" value="F:hydrolase activity"/>
    <property type="evidence" value="ECO:0007669"/>
    <property type="project" value="UniProtKB-KW"/>
</dbReference>
<evidence type="ECO:0000313" key="1">
    <source>
        <dbReference type="EMBL" id="MYG38509.1"/>
    </source>
</evidence>
<keyword evidence="1" id="KW-0378">Hydrolase</keyword>
<dbReference type="CDD" id="cd00736">
    <property type="entry name" value="lambda_lys-like"/>
    <property type="match status" value="1"/>
</dbReference>
<reference evidence="1" key="1">
    <citation type="submission" date="2019-09" db="EMBL/GenBank/DDBJ databases">
        <title>Characterisation of the sponge microbiome using genome-centric metagenomics.</title>
        <authorList>
            <person name="Engelberts J.P."/>
            <person name="Robbins S.J."/>
            <person name="De Goeij J.M."/>
            <person name="Aranda M."/>
            <person name="Bell S.C."/>
            <person name="Webster N.S."/>
        </authorList>
    </citation>
    <scope>NUCLEOTIDE SEQUENCE</scope>
    <source>
        <strain evidence="1">SB0676_bin_10</strain>
    </source>
</reference>
<protein>
    <submittedName>
        <fullName evidence="1">Glycoside hydrolase family 104 protein</fullName>
    </submittedName>
</protein>
<dbReference type="SUPFAM" id="SSF53955">
    <property type="entry name" value="Lysozyme-like"/>
    <property type="match status" value="1"/>
</dbReference>
<name>A0A6B1F6X5_9SYNE</name>
<sequence length="284" mass="31322">MVVRPGSVVAASGFQLNLRSVRQVLRSLLPLALVCVAWTMPAVAASKCRHLSFEVTPERRALLNTIRYAEGTWRGGNDDDDEGYRVFYGGTLFQKVSHHPNRVNHGRYSSRAAGAYQFLPATWEMAKKALQLTNFSSPSQQDKAALYLICRREALELADRGVFTNELAHRLAPEWASFPKRNGHSYYGQPVQTFPSLQRFYKKNLAQLRRGRASWSSLAAAELPPPPLPTSLAANSSISQSHPTPTRLIPVASSADCDGELMCLLDHVAYGGAPIQPESTVSRS</sequence>
<accession>A0A6B1F6X5</accession>
<proteinExistence type="predicted"/>
<comment type="caution">
    <text evidence="1">The sequence shown here is derived from an EMBL/GenBank/DDBJ whole genome shotgun (WGS) entry which is preliminary data.</text>
</comment>
<dbReference type="EMBL" id="VYDO01000191">
    <property type="protein sequence ID" value="MYG38509.1"/>
    <property type="molecule type" value="Genomic_DNA"/>
</dbReference>